<dbReference type="AlphaFoldDB" id="A0AAD6V6J4"/>
<keyword evidence="2" id="KW-1185">Reference proteome</keyword>
<dbReference type="EMBL" id="JARJCW010000049">
    <property type="protein sequence ID" value="KAJ7203871.1"/>
    <property type="molecule type" value="Genomic_DNA"/>
</dbReference>
<dbReference type="Gene3D" id="1.20.1280.50">
    <property type="match status" value="1"/>
</dbReference>
<evidence type="ECO:0000313" key="2">
    <source>
        <dbReference type="Proteomes" id="UP001219525"/>
    </source>
</evidence>
<dbReference type="SUPFAM" id="SSF52047">
    <property type="entry name" value="RNI-like"/>
    <property type="match status" value="1"/>
</dbReference>
<evidence type="ECO:0008006" key="3">
    <source>
        <dbReference type="Google" id="ProtNLM"/>
    </source>
</evidence>
<name>A0AAD6V6J4_9AGAR</name>
<dbReference type="Proteomes" id="UP001219525">
    <property type="component" value="Unassembled WGS sequence"/>
</dbReference>
<gene>
    <name evidence="1" type="ORF">GGX14DRAFT_648112</name>
</gene>
<dbReference type="PANTHER" id="PTHR38926">
    <property type="entry name" value="F-BOX DOMAIN CONTAINING PROTEIN, EXPRESSED"/>
    <property type="match status" value="1"/>
</dbReference>
<dbReference type="Gene3D" id="3.80.10.10">
    <property type="entry name" value="Ribonuclease Inhibitor"/>
    <property type="match status" value="1"/>
</dbReference>
<organism evidence="1 2">
    <name type="scientific">Mycena pura</name>
    <dbReference type="NCBI Taxonomy" id="153505"/>
    <lineage>
        <taxon>Eukaryota</taxon>
        <taxon>Fungi</taxon>
        <taxon>Dikarya</taxon>
        <taxon>Basidiomycota</taxon>
        <taxon>Agaricomycotina</taxon>
        <taxon>Agaricomycetes</taxon>
        <taxon>Agaricomycetidae</taxon>
        <taxon>Agaricales</taxon>
        <taxon>Marasmiineae</taxon>
        <taxon>Mycenaceae</taxon>
        <taxon>Mycena</taxon>
    </lineage>
</organism>
<dbReference type="InterPro" id="IPR032675">
    <property type="entry name" value="LRR_dom_sf"/>
</dbReference>
<sequence>MNSAAAAPRAQLDDIEKSIAALESQKGRLLEDLGSLKYPVLTLPNEITVEIFLHFVSVMRQENHRPQPYHAVLKLASVCQSWRAVTLSTCALWNDGVKVDCHSIRDAGQLLEVCLARAGSLPLDLDIRLPDDEISRDTISSTLGLYGSQWRHVHLSSPDIVSNWILDLNYHFPSSLPVLESFTLSDIQTGSSLRHAPQLRELSLRNSSWAIQLGLPLNKLTKLDLIRFDITPLLAVLAYTPNLECLQLAYGYATEDTQVVPLSVLLPHLHTFVCEQDPSTMVLQYLTLPALERIELVYYLSDAGVRAILSCVARSCSTIRTLNINHLAFNDAYDCLRSLPTIRHLCLSQLSWSNDQQDSFFAAMVSGGCLPVLESLTCEECWPQIRADKLIAVVSARWLGVEGTTKLNSVSLDFDEDSNPEFANAFDQLYELGRQGLKLAIT</sequence>
<evidence type="ECO:0000313" key="1">
    <source>
        <dbReference type="EMBL" id="KAJ7203871.1"/>
    </source>
</evidence>
<protein>
    <recommendedName>
        <fullName evidence="3">F-box domain-containing protein</fullName>
    </recommendedName>
</protein>
<dbReference type="PANTHER" id="PTHR38926:SF72">
    <property type="entry name" value="IM:7136021-RELATED"/>
    <property type="match status" value="1"/>
</dbReference>
<comment type="caution">
    <text evidence="1">The sequence shown here is derived from an EMBL/GenBank/DDBJ whole genome shotgun (WGS) entry which is preliminary data.</text>
</comment>
<proteinExistence type="predicted"/>
<accession>A0AAD6V6J4</accession>
<reference evidence="1" key="1">
    <citation type="submission" date="2023-03" db="EMBL/GenBank/DDBJ databases">
        <title>Massive genome expansion in bonnet fungi (Mycena s.s.) driven by repeated elements and novel gene families across ecological guilds.</title>
        <authorList>
            <consortium name="Lawrence Berkeley National Laboratory"/>
            <person name="Harder C.B."/>
            <person name="Miyauchi S."/>
            <person name="Viragh M."/>
            <person name="Kuo A."/>
            <person name="Thoen E."/>
            <person name="Andreopoulos B."/>
            <person name="Lu D."/>
            <person name="Skrede I."/>
            <person name="Drula E."/>
            <person name="Henrissat B."/>
            <person name="Morin E."/>
            <person name="Kohler A."/>
            <person name="Barry K."/>
            <person name="LaButti K."/>
            <person name="Morin E."/>
            <person name="Salamov A."/>
            <person name="Lipzen A."/>
            <person name="Mereny Z."/>
            <person name="Hegedus B."/>
            <person name="Baldrian P."/>
            <person name="Stursova M."/>
            <person name="Weitz H."/>
            <person name="Taylor A."/>
            <person name="Grigoriev I.V."/>
            <person name="Nagy L.G."/>
            <person name="Martin F."/>
            <person name="Kauserud H."/>
        </authorList>
    </citation>
    <scope>NUCLEOTIDE SEQUENCE</scope>
    <source>
        <strain evidence="1">9144</strain>
    </source>
</reference>